<evidence type="ECO:0000313" key="2">
    <source>
        <dbReference type="Proteomes" id="UP000546257"/>
    </source>
</evidence>
<reference evidence="1 2" key="1">
    <citation type="submission" date="2020-08" db="EMBL/GenBank/DDBJ databases">
        <authorList>
            <person name="Seo M.-J."/>
        </authorList>
    </citation>
    <scope>NUCLEOTIDE SEQUENCE [LARGE SCALE GENOMIC DNA]</scope>
    <source>
        <strain evidence="1 2">MBLA0160</strain>
    </source>
</reference>
<organism evidence="1 2">
    <name type="scientific">Halobellus ruber</name>
    <dbReference type="NCBI Taxonomy" id="2761102"/>
    <lineage>
        <taxon>Archaea</taxon>
        <taxon>Methanobacteriati</taxon>
        <taxon>Methanobacteriota</taxon>
        <taxon>Stenosarchaea group</taxon>
        <taxon>Halobacteria</taxon>
        <taxon>Halobacteriales</taxon>
        <taxon>Haloferacaceae</taxon>
        <taxon>Halobellus</taxon>
    </lineage>
</organism>
<dbReference type="AlphaFoldDB" id="A0A7J9SF96"/>
<protein>
    <submittedName>
        <fullName evidence="1">Uncharacterized protein</fullName>
    </submittedName>
</protein>
<comment type="caution">
    <text evidence="1">The sequence shown here is derived from an EMBL/GenBank/DDBJ whole genome shotgun (WGS) entry which is preliminary data.</text>
</comment>
<name>A0A7J9SF96_9EURY</name>
<keyword evidence="2" id="KW-1185">Reference proteome</keyword>
<dbReference type="Proteomes" id="UP000546257">
    <property type="component" value="Unassembled WGS sequence"/>
</dbReference>
<evidence type="ECO:0000313" key="1">
    <source>
        <dbReference type="EMBL" id="MBB6645053.1"/>
    </source>
</evidence>
<dbReference type="EMBL" id="JACKXD010000001">
    <property type="protein sequence ID" value="MBB6645053.1"/>
    <property type="molecule type" value="Genomic_DNA"/>
</dbReference>
<dbReference type="RefSeq" id="WP_185191431.1">
    <property type="nucleotide sequence ID" value="NZ_JACKXD010000001.1"/>
</dbReference>
<proteinExistence type="predicted"/>
<gene>
    <name evidence="1" type="ORF">H5V44_01840</name>
</gene>
<sequence>MFELFCLFAIVQAVRRRIEADLSLKRIQPGGDEIAELESSTRLLQIYYDKGGPLSFYSDYPKPADLPDPTGQDDFYHKLYRQSQALETHSELVDQFLSRGSQHSFYSGRPDFLILDWDTQTNQSLRGVIIGEAKYTVSPSTFSTGLRELVEYIHFAEYAGEFLSDETLDEESVRGILCTDGVQTTVREAGNIQHITTDRMQTEFDSFPSGDHHSS</sequence>
<accession>A0A7J9SF96</accession>